<dbReference type="AlphaFoldDB" id="A0A8J6U824"/>
<organism evidence="1 2">
    <name type="scientific">Aestuariibaculum sediminum</name>
    <dbReference type="NCBI Taxonomy" id="2770637"/>
    <lineage>
        <taxon>Bacteria</taxon>
        <taxon>Pseudomonadati</taxon>
        <taxon>Bacteroidota</taxon>
        <taxon>Flavobacteriia</taxon>
        <taxon>Flavobacteriales</taxon>
        <taxon>Flavobacteriaceae</taxon>
    </lineage>
</organism>
<gene>
    <name evidence="1" type="ORF">ICJ83_01165</name>
</gene>
<evidence type="ECO:0008006" key="3">
    <source>
        <dbReference type="Google" id="ProtNLM"/>
    </source>
</evidence>
<name>A0A8J6U824_9FLAO</name>
<dbReference type="Proteomes" id="UP000600588">
    <property type="component" value="Unassembled WGS sequence"/>
</dbReference>
<comment type="caution">
    <text evidence="1">The sequence shown here is derived from an EMBL/GenBank/DDBJ whole genome shotgun (WGS) entry which is preliminary data.</text>
</comment>
<dbReference type="EMBL" id="JACVXB010000001">
    <property type="protein sequence ID" value="MBD0830732.1"/>
    <property type="molecule type" value="Genomic_DNA"/>
</dbReference>
<reference evidence="1 2" key="1">
    <citation type="submission" date="2020-09" db="EMBL/GenBank/DDBJ databases">
        <title>TT11 complete genome.</title>
        <authorList>
            <person name="Wu Z."/>
        </authorList>
    </citation>
    <scope>NUCLEOTIDE SEQUENCE [LARGE SCALE GENOMIC DNA]</scope>
    <source>
        <strain evidence="1 2">TT11</strain>
    </source>
</reference>
<accession>A0A8J6U824</accession>
<sequence>MPCREANHVCDKSQYQEATVWEKVKLNIHLLLCSFCRNYTKNNTKLTRTIKASNISYMDKTCKEALKKEFDKALKEHQIN</sequence>
<keyword evidence="2" id="KW-1185">Reference proteome</keyword>
<protein>
    <recommendedName>
        <fullName evidence="3">Glycine dehydrogenase</fullName>
    </recommendedName>
</protein>
<evidence type="ECO:0000313" key="1">
    <source>
        <dbReference type="EMBL" id="MBD0830732.1"/>
    </source>
</evidence>
<proteinExistence type="predicted"/>
<evidence type="ECO:0000313" key="2">
    <source>
        <dbReference type="Proteomes" id="UP000600588"/>
    </source>
</evidence>